<protein>
    <submittedName>
        <fullName evidence="1">Uncharacterized protein</fullName>
    </submittedName>
</protein>
<sequence>MVRSQAPPATPAPRILCHSVCHRPRRHSHLQPRLVGLRSRCDTSLRQLFLPATLPSLPSPL</sequence>
<name>Q0UVC1_PHANO</name>
<organism evidence="1 2">
    <name type="scientific">Phaeosphaeria nodorum (strain SN15 / ATCC MYA-4574 / FGSC 10173)</name>
    <name type="common">Glume blotch fungus</name>
    <name type="synonym">Parastagonospora nodorum</name>
    <dbReference type="NCBI Taxonomy" id="321614"/>
    <lineage>
        <taxon>Eukaryota</taxon>
        <taxon>Fungi</taxon>
        <taxon>Dikarya</taxon>
        <taxon>Ascomycota</taxon>
        <taxon>Pezizomycotina</taxon>
        <taxon>Dothideomycetes</taxon>
        <taxon>Pleosporomycetidae</taxon>
        <taxon>Pleosporales</taxon>
        <taxon>Pleosporineae</taxon>
        <taxon>Phaeosphaeriaceae</taxon>
        <taxon>Parastagonospora</taxon>
    </lineage>
</organism>
<dbReference type="GeneID" id="5971578"/>
<reference evidence="2" key="1">
    <citation type="journal article" date="2007" name="Plant Cell">
        <title>Dothideomycete-plant interactions illuminated by genome sequencing and EST analysis of the wheat pathogen Stagonospora nodorum.</title>
        <authorList>
            <person name="Hane J.K."/>
            <person name="Lowe R.G."/>
            <person name="Solomon P.S."/>
            <person name="Tan K.C."/>
            <person name="Schoch C.L."/>
            <person name="Spatafora J.W."/>
            <person name="Crous P.W."/>
            <person name="Kodira C."/>
            <person name="Birren B.W."/>
            <person name="Galagan J.E."/>
            <person name="Torriani S.F."/>
            <person name="McDonald B.A."/>
            <person name="Oliver R.P."/>
        </authorList>
    </citation>
    <scope>NUCLEOTIDE SEQUENCE [LARGE SCALE GENOMIC DNA]</scope>
    <source>
        <strain evidence="2">SN15 / ATCC MYA-4574 / FGSC 10173</strain>
    </source>
</reference>
<dbReference type="AlphaFoldDB" id="Q0UVC1"/>
<dbReference type="EMBL" id="CH445330">
    <property type="protein sequence ID" value="EAT88053.2"/>
    <property type="molecule type" value="Genomic_DNA"/>
</dbReference>
<evidence type="ECO:0000313" key="2">
    <source>
        <dbReference type="Proteomes" id="UP000001055"/>
    </source>
</evidence>
<dbReference type="Proteomes" id="UP000001055">
    <property type="component" value="Unassembled WGS sequence"/>
</dbReference>
<dbReference type="KEGG" id="pno:SNOG_04293"/>
<proteinExistence type="predicted"/>
<dbReference type="InParanoid" id="Q0UVC1"/>
<dbReference type="RefSeq" id="XP_001794710.1">
    <property type="nucleotide sequence ID" value="XM_001794658.1"/>
</dbReference>
<evidence type="ECO:0000313" key="1">
    <source>
        <dbReference type="EMBL" id="EAT88053.2"/>
    </source>
</evidence>
<gene>
    <name evidence="1" type="ORF">SNOG_04293</name>
</gene>
<dbReference type="HOGENOM" id="CLU_2923416_0_0_1"/>
<accession>Q0UVC1</accession>